<dbReference type="EnsemblPlants" id="Pp3c21_14114V3.7">
    <property type="protein sequence ID" value="Pp3c21_14114V3.7"/>
    <property type="gene ID" value="Pp3c21_14114"/>
</dbReference>
<dbReference type="OrthoDB" id="2019494at2759"/>
<evidence type="ECO:0000256" key="2">
    <source>
        <dbReference type="ARBA" id="ARBA00023015"/>
    </source>
</evidence>
<keyword evidence="3" id="KW-0804">Transcription</keyword>
<reference evidence="6 7" key="2">
    <citation type="journal article" date="2018" name="Plant J.">
        <title>The Physcomitrella patens chromosome-scale assembly reveals moss genome structure and evolution.</title>
        <authorList>
            <person name="Lang D."/>
            <person name="Ullrich K.K."/>
            <person name="Murat F."/>
            <person name="Fuchs J."/>
            <person name="Jenkins J."/>
            <person name="Haas F.B."/>
            <person name="Piednoel M."/>
            <person name="Gundlach H."/>
            <person name="Van Bel M."/>
            <person name="Meyberg R."/>
            <person name="Vives C."/>
            <person name="Morata J."/>
            <person name="Symeonidi A."/>
            <person name="Hiss M."/>
            <person name="Muchero W."/>
            <person name="Kamisugi Y."/>
            <person name="Saleh O."/>
            <person name="Blanc G."/>
            <person name="Decker E.L."/>
            <person name="van Gessel N."/>
            <person name="Grimwood J."/>
            <person name="Hayes R.D."/>
            <person name="Graham S.W."/>
            <person name="Gunter L.E."/>
            <person name="McDaniel S.F."/>
            <person name="Hoernstein S.N.W."/>
            <person name="Larsson A."/>
            <person name="Li F.W."/>
            <person name="Perroud P.F."/>
            <person name="Phillips J."/>
            <person name="Ranjan P."/>
            <person name="Rokshar D.S."/>
            <person name="Rothfels C.J."/>
            <person name="Schneider L."/>
            <person name="Shu S."/>
            <person name="Stevenson D.W."/>
            <person name="Thummler F."/>
            <person name="Tillich M."/>
            <person name="Villarreal Aguilar J.C."/>
            <person name="Widiez T."/>
            <person name="Wong G.K."/>
            <person name="Wymore A."/>
            <person name="Zhang Y."/>
            <person name="Zimmer A.D."/>
            <person name="Quatrano R.S."/>
            <person name="Mayer K.F.X."/>
            <person name="Goodstein D."/>
            <person name="Casacuberta J.M."/>
            <person name="Vandepoele K."/>
            <person name="Reski R."/>
            <person name="Cuming A.C."/>
            <person name="Tuskan G.A."/>
            <person name="Maumus F."/>
            <person name="Salse J."/>
            <person name="Schmutz J."/>
            <person name="Rensing S.A."/>
        </authorList>
    </citation>
    <scope>NUCLEOTIDE SEQUENCE [LARGE SCALE GENOMIC DNA]</scope>
    <source>
        <strain evidence="6 7">cv. Gransden 2004</strain>
    </source>
</reference>
<dbReference type="GO" id="GO:0000981">
    <property type="term" value="F:DNA-binding transcription factor activity, RNA polymerase II-specific"/>
    <property type="evidence" value="ECO:0000318"/>
    <property type="project" value="GO_Central"/>
</dbReference>
<dbReference type="GO" id="GO:0046983">
    <property type="term" value="F:protein dimerization activity"/>
    <property type="evidence" value="ECO:0007669"/>
    <property type="project" value="InterPro"/>
</dbReference>
<dbReference type="Gramene" id="Pp3c21_14114V3.8">
    <property type="protein sequence ID" value="Pp3c21_14114V3.8"/>
    <property type="gene ID" value="Pp3c21_14114"/>
</dbReference>
<keyword evidence="2" id="KW-0805">Transcription regulation</keyword>
<dbReference type="GO" id="GO:0000978">
    <property type="term" value="F:RNA polymerase II cis-regulatory region sequence-specific DNA binding"/>
    <property type="evidence" value="ECO:0000318"/>
    <property type="project" value="GO_Central"/>
</dbReference>
<protein>
    <recommendedName>
        <fullName evidence="5">BHLH domain-containing protein</fullName>
    </recommendedName>
</protein>
<dbReference type="PANTHER" id="PTHR16223">
    <property type="entry name" value="TRANSCRIPTION FACTOR BHLH83-RELATED"/>
    <property type="match status" value="1"/>
</dbReference>
<keyword evidence="4" id="KW-0539">Nucleus</keyword>
<accession>A0A7I4C4X2</accession>
<evidence type="ECO:0000256" key="4">
    <source>
        <dbReference type="ARBA" id="ARBA00023242"/>
    </source>
</evidence>
<dbReference type="PANTHER" id="PTHR16223:SF125">
    <property type="entry name" value="OS08G0506700 PROTEIN"/>
    <property type="match status" value="1"/>
</dbReference>
<organism evidence="6 7">
    <name type="scientific">Physcomitrium patens</name>
    <name type="common">Spreading-leaved earth moss</name>
    <name type="synonym">Physcomitrella patens</name>
    <dbReference type="NCBI Taxonomy" id="3218"/>
    <lineage>
        <taxon>Eukaryota</taxon>
        <taxon>Viridiplantae</taxon>
        <taxon>Streptophyta</taxon>
        <taxon>Embryophyta</taxon>
        <taxon>Bryophyta</taxon>
        <taxon>Bryophytina</taxon>
        <taxon>Bryopsida</taxon>
        <taxon>Funariidae</taxon>
        <taxon>Funariales</taxon>
        <taxon>Funariaceae</taxon>
        <taxon>Physcomitrium</taxon>
    </lineage>
</organism>
<dbReference type="EnsemblPlants" id="Pp3c21_14114V3.8">
    <property type="protein sequence ID" value="Pp3c21_14114V3.8"/>
    <property type="gene ID" value="Pp3c21_14114"/>
</dbReference>
<evidence type="ECO:0000313" key="7">
    <source>
        <dbReference type="Proteomes" id="UP000006727"/>
    </source>
</evidence>
<dbReference type="AlphaFoldDB" id="A0A7I4C4X2"/>
<proteinExistence type="predicted"/>
<dbReference type="Pfam" id="PF00010">
    <property type="entry name" value="HLH"/>
    <property type="match status" value="1"/>
</dbReference>
<dbReference type="PROSITE" id="PS50888">
    <property type="entry name" value="BHLH"/>
    <property type="match status" value="1"/>
</dbReference>
<dbReference type="Gramene" id="Pp3c21_14114V3.7">
    <property type="protein sequence ID" value="Pp3c21_14114V3.7"/>
    <property type="gene ID" value="Pp3c21_14114"/>
</dbReference>
<dbReference type="Proteomes" id="UP000006727">
    <property type="component" value="Chromosome 21"/>
</dbReference>
<evidence type="ECO:0000259" key="5">
    <source>
        <dbReference type="PROSITE" id="PS50888"/>
    </source>
</evidence>
<evidence type="ECO:0000256" key="1">
    <source>
        <dbReference type="ARBA" id="ARBA00004123"/>
    </source>
</evidence>
<name>A0A7I4C4X2_PHYPA</name>
<dbReference type="SUPFAM" id="SSF47459">
    <property type="entry name" value="HLH, helix-loop-helix DNA-binding domain"/>
    <property type="match status" value="1"/>
</dbReference>
<dbReference type="GO" id="GO:0006357">
    <property type="term" value="P:regulation of transcription by RNA polymerase II"/>
    <property type="evidence" value="ECO:0000318"/>
    <property type="project" value="GO_Central"/>
</dbReference>
<dbReference type="InterPro" id="IPR045843">
    <property type="entry name" value="IND-like"/>
</dbReference>
<sequence>MLNYSPGIGHISATPAAPGVGLQRYHSAPGAFLQAAADDAFSQIPLPLENSDVDSAFGDCGLPPITEQTDMEQMDSGNSMVEFEQFLPLDSDFSERAAMSALGVAKSENVDTFASFFPPAKETRSVREKRVSIAEKIIPNQEIITISEDHHSEDSISGTSEVNSLRNGFNVAMYSQDDFFRTDTMTSMPTSQGGKRQRGFAGEYTTSNDSELNFKSFRLGINQSTGFIRHASFPTSGEGVNMDSNPDDRYVQMRLRAKRGCATHPRSIAERVRRTGISERMKKLQDLVPGMEKTTNTATMLDETMDYVMSLQNKVTELQESIVQLKPGATLINSS</sequence>
<dbReference type="InterPro" id="IPR011598">
    <property type="entry name" value="bHLH_dom"/>
</dbReference>
<dbReference type="Gramene" id="Pp3c21_14114V3.9">
    <property type="protein sequence ID" value="Pp3c21_14114V3.9"/>
    <property type="gene ID" value="Pp3c21_14114"/>
</dbReference>
<dbReference type="Gene3D" id="4.10.280.10">
    <property type="entry name" value="Helix-loop-helix DNA-binding domain"/>
    <property type="match status" value="1"/>
</dbReference>
<dbReference type="EnsemblPlants" id="Pp3c21_14114V3.9">
    <property type="protein sequence ID" value="Pp3c21_14114V3.9"/>
    <property type="gene ID" value="Pp3c21_14114"/>
</dbReference>
<dbReference type="InterPro" id="IPR036638">
    <property type="entry name" value="HLH_DNA-bd_sf"/>
</dbReference>
<gene>
    <name evidence="6" type="primary">LOC112274055</name>
</gene>
<dbReference type="FunCoup" id="A0A7I4C4X2">
    <property type="interactions" value="333"/>
</dbReference>
<dbReference type="SMART" id="SM00353">
    <property type="entry name" value="HLH"/>
    <property type="match status" value="1"/>
</dbReference>
<dbReference type="GO" id="GO:0005634">
    <property type="term" value="C:nucleus"/>
    <property type="evidence" value="ECO:0000318"/>
    <property type="project" value="GO_Central"/>
</dbReference>
<reference evidence="6 7" key="1">
    <citation type="journal article" date="2008" name="Science">
        <title>The Physcomitrella genome reveals evolutionary insights into the conquest of land by plants.</title>
        <authorList>
            <person name="Rensing S."/>
            <person name="Lang D."/>
            <person name="Zimmer A."/>
            <person name="Terry A."/>
            <person name="Salamov A."/>
            <person name="Shapiro H."/>
            <person name="Nishiyama T."/>
            <person name="Perroud P.-F."/>
            <person name="Lindquist E."/>
            <person name="Kamisugi Y."/>
            <person name="Tanahashi T."/>
            <person name="Sakakibara K."/>
            <person name="Fujita T."/>
            <person name="Oishi K."/>
            <person name="Shin-I T."/>
            <person name="Kuroki Y."/>
            <person name="Toyoda A."/>
            <person name="Suzuki Y."/>
            <person name="Hashimoto A."/>
            <person name="Yamaguchi K."/>
            <person name="Sugano A."/>
            <person name="Kohara Y."/>
            <person name="Fujiyama A."/>
            <person name="Anterola A."/>
            <person name="Aoki S."/>
            <person name="Ashton N."/>
            <person name="Barbazuk W.B."/>
            <person name="Barker E."/>
            <person name="Bennetzen J."/>
            <person name="Bezanilla M."/>
            <person name="Blankenship R."/>
            <person name="Cho S.H."/>
            <person name="Dutcher S."/>
            <person name="Estelle M."/>
            <person name="Fawcett J.A."/>
            <person name="Gundlach H."/>
            <person name="Hanada K."/>
            <person name="Heyl A."/>
            <person name="Hicks K.A."/>
            <person name="Hugh J."/>
            <person name="Lohr M."/>
            <person name="Mayer K."/>
            <person name="Melkozernov A."/>
            <person name="Murata T."/>
            <person name="Nelson D."/>
            <person name="Pils B."/>
            <person name="Prigge M."/>
            <person name="Reiss B."/>
            <person name="Renner T."/>
            <person name="Rombauts S."/>
            <person name="Rushton P."/>
            <person name="Sanderfoot A."/>
            <person name="Schween G."/>
            <person name="Shiu S.-H."/>
            <person name="Stueber K."/>
            <person name="Theodoulou F.L."/>
            <person name="Tu H."/>
            <person name="Van de Peer Y."/>
            <person name="Verrier P.J."/>
            <person name="Waters E."/>
            <person name="Wood A."/>
            <person name="Yang L."/>
            <person name="Cove D."/>
            <person name="Cuming A."/>
            <person name="Hasebe M."/>
            <person name="Lucas S."/>
            <person name="Mishler D.B."/>
            <person name="Reski R."/>
            <person name="Grigoriev I."/>
            <person name="Quatrano R.S."/>
            <person name="Boore J.L."/>
        </authorList>
    </citation>
    <scope>NUCLEOTIDE SEQUENCE [LARGE SCALE GENOMIC DNA]</scope>
    <source>
        <strain evidence="6 7">cv. Gransden 2004</strain>
    </source>
</reference>
<dbReference type="EMBL" id="ABEU02000021">
    <property type="status" value="NOT_ANNOTATED_CDS"/>
    <property type="molecule type" value="Genomic_DNA"/>
</dbReference>
<evidence type="ECO:0000256" key="3">
    <source>
        <dbReference type="ARBA" id="ARBA00023163"/>
    </source>
</evidence>
<comment type="subcellular location">
    <subcellularLocation>
        <location evidence="1">Nucleus</location>
    </subcellularLocation>
</comment>
<feature type="domain" description="BHLH" evidence="5">
    <location>
        <begin position="261"/>
        <end position="311"/>
    </location>
</feature>
<evidence type="ECO:0000313" key="6">
    <source>
        <dbReference type="EnsemblPlants" id="Pp3c21_14114V3.9"/>
    </source>
</evidence>
<reference evidence="6" key="3">
    <citation type="submission" date="2020-12" db="UniProtKB">
        <authorList>
            <consortium name="EnsemblPlants"/>
        </authorList>
    </citation>
    <scope>IDENTIFICATION</scope>
</reference>
<keyword evidence="7" id="KW-1185">Reference proteome</keyword>